<dbReference type="EMBL" id="CAJOBA010002835">
    <property type="protein sequence ID" value="CAF3661166.1"/>
    <property type="molecule type" value="Genomic_DNA"/>
</dbReference>
<name>A0A8S2D4I9_9BILA</name>
<accession>A0A8S2D4I9</accession>
<comment type="caution">
    <text evidence="1">The sequence shown here is derived from an EMBL/GenBank/DDBJ whole genome shotgun (WGS) entry which is preliminary data.</text>
</comment>
<sequence>MLVELETAKIDTDARLTKARQQLTDSLQELKQFVNNMHEMTQGKATTVMTELTDWTISAGEPILYRYLKKEIDSNLQSQAESEYKDVWDRYITFLTITIDPTIDKMQIERIGNTLFPSQSTKIEYETQLAKLEIRATLTKPPPSLKQLDVLLRTKLEANDPEMIHIQQTWDTAIVQTKTIMLKCMIDAKQAEITKVAEQIKKFITKLPQSCRGLIDAVLICMEKVEKCKRAAKIHFLESKRGTASER</sequence>
<evidence type="ECO:0000313" key="2">
    <source>
        <dbReference type="EMBL" id="CAF3661166.1"/>
    </source>
</evidence>
<dbReference type="AlphaFoldDB" id="A0A8S2D4I9"/>
<dbReference type="EMBL" id="CAJNOK010002834">
    <property type="protein sequence ID" value="CAF0876843.1"/>
    <property type="molecule type" value="Genomic_DNA"/>
</dbReference>
<gene>
    <name evidence="1" type="ORF">OVA965_LOCUS8416</name>
    <name evidence="2" type="ORF">TMI583_LOCUS8412</name>
</gene>
<reference evidence="1" key="1">
    <citation type="submission" date="2021-02" db="EMBL/GenBank/DDBJ databases">
        <authorList>
            <person name="Nowell W R."/>
        </authorList>
    </citation>
    <scope>NUCLEOTIDE SEQUENCE</scope>
</reference>
<organism evidence="1 3">
    <name type="scientific">Didymodactylos carnosus</name>
    <dbReference type="NCBI Taxonomy" id="1234261"/>
    <lineage>
        <taxon>Eukaryota</taxon>
        <taxon>Metazoa</taxon>
        <taxon>Spiralia</taxon>
        <taxon>Gnathifera</taxon>
        <taxon>Rotifera</taxon>
        <taxon>Eurotatoria</taxon>
        <taxon>Bdelloidea</taxon>
        <taxon>Philodinida</taxon>
        <taxon>Philodinidae</taxon>
        <taxon>Didymodactylos</taxon>
    </lineage>
</organism>
<evidence type="ECO:0000313" key="1">
    <source>
        <dbReference type="EMBL" id="CAF0876843.1"/>
    </source>
</evidence>
<proteinExistence type="predicted"/>
<protein>
    <submittedName>
        <fullName evidence="1">Uncharacterized protein</fullName>
    </submittedName>
</protein>
<dbReference type="Proteomes" id="UP000677228">
    <property type="component" value="Unassembled WGS sequence"/>
</dbReference>
<dbReference type="Proteomes" id="UP000682733">
    <property type="component" value="Unassembled WGS sequence"/>
</dbReference>
<evidence type="ECO:0000313" key="3">
    <source>
        <dbReference type="Proteomes" id="UP000677228"/>
    </source>
</evidence>